<evidence type="ECO:0000313" key="2">
    <source>
        <dbReference type="EMBL" id="ESK82698.1"/>
    </source>
</evidence>
<evidence type="ECO:0000313" key="3">
    <source>
        <dbReference type="Proteomes" id="UP000017559"/>
    </source>
</evidence>
<keyword evidence="3" id="KW-1185">Reference proteome</keyword>
<protein>
    <recommendedName>
        <fullName evidence="4">Retrotransposon gag domain-containing protein</fullName>
    </recommendedName>
</protein>
<reference evidence="2 3" key="1">
    <citation type="journal article" date="2014" name="BMC Genomics">
        <title>Genome and secretome analysis of the hemibiotrophic fungal pathogen, Moniliophthora roreri, which causes frosty pod rot disease of cacao: mechanisms of the biotrophic and necrotrophic phases.</title>
        <authorList>
            <person name="Meinhardt L.W."/>
            <person name="Costa G.G.L."/>
            <person name="Thomazella D.P.T."/>
            <person name="Teixeira P.J.P.L."/>
            <person name="Carazzolle M.F."/>
            <person name="Schuster S.C."/>
            <person name="Carlson J.E."/>
            <person name="Guiltinan M.J."/>
            <person name="Mieczkowski P."/>
            <person name="Farmer A."/>
            <person name="Ramaraj T."/>
            <person name="Crozier J."/>
            <person name="Davis R.E."/>
            <person name="Shao J."/>
            <person name="Melnick R.L."/>
            <person name="Pereira G.A.G."/>
            <person name="Bailey B.A."/>
        </authorList>
    </citation>
    <scope>NUCLEOTIDE SEQUENCE [LARGE SCALE GENOMIC DNA]</scope>
    <source>
        <strain evidence="2 3">MCA 2997</strain>
    </source>
</reference>
<feature type="compositionally biased region" description="Basic and acidic residues" evidence="1">
    <location>
        <begin position="38"/>
        <end position="55"/>
    </location>
</feature>
<evidence type="ECO:0008006" key="4">
    <source>
        <dbReference type="Google" id="ProtNLM"/>
    </source>
</evidence>
<gene>
    <name evidence="2" type="ORF">Moror_5403</name>
</gene>
<feature type="region of interest" description="Disordered" evidence="1">
    <location>
        <begin position="22"/>
        <end position="55"/>
    </location>
</feature>
<proteinExistence type="predicted"/>
<dbReference type="OrthoDB" id="3253683at2759"/>
<dbReference type="EMBL" id="AWSO01001826">
    <property type="protein sequence ID" value="ESK82698.1"/>
    <property type="molecule type" value="Genomic_DNA"/>
</dbReference>
<feature type="region of interest" description="Disordered" evidence="1">
    <location>
        <begin position="147"/>
        <end position="194"/>
    </location>
</feature>
<dbReference type="KEGG" id="mrr:Moror_5403"/>
<name>V2W7B7_MONRO</name>
<organism evidence="2 3">
    <name type="scientific">Moniliophthora roreri (strain MCA 2997)</name>
    <name type="common">Cocoa frosty pod rot fungus</name>
    <name type="synonym">Crinipellis roreri</name>
    <dbReference type="NCBI Taxonomy" id="1381753"/>
    <lineage>
        <taxon>Eukaryota</taxon>
        <taxon>Fungi</taxon>
        <taxon>Dikarya</taxon>
        <taxon>Basidiomycota</taxon>
        <taxon>Agaricomycotina</taxon>
        <taxon>Agaricomycetes</taxon>
        <taxon>Agaricomycetidae</taxon>
        <taxon>Agaricales</taxon>
        <taxon>Marasmiineae</taxon>
        <taxon>Marasmiaceae</taxon>
        <taxon>Moniliophthora</taxon>
    </lineage>
</organism>
<dbReference type="Proteomes" id="UP000017559">
    <property type="component" value="Unassembled WGS sequence"/>
</dbReference>
<dbReference type="AlphaFoldDB" id="V2W7B7"/>
<comment type="caution">
    <text evidence="2">The sequence shown here is derived from an EMBL/GenBank/DDBJ whole genome shotgun (WGS) entry which is preliminary data.</text>
</comment>
<sequence>MSDTSFRSPEEPDPFQKLLEALKSSPRLKTPRLPVEISDNKKPSGSKLKEEPKPEEAVIGATVPVLLHYLHSNTSPYNTTNKCCKYKFRLPLTSEEEQKIDKDISLTERLARLGISIPGNPTSTSHTIITRQHRQTAIRELSNLLGPAETTDTEEPIVEETRNNSTPESTEEDLSMNTSSGDFEEKTENLPDNSITSSFFSAYEEEIMSEGGSSTPKQGPKEEKTQTQMMIEISTAVLEEMEKKKKEKGSKVAAPEPFEGDRKDTKRFLMEVEIYLHMHPTDYDTDEKECLFMLSYLRGTGTQSWKQNCMEKIFNCESKDPELMFSKLKDEFKKHYLPADIQAKAQIQIEDAKMMDRANNYVNDFRVMANESGYDDQVLIHIFRKGLPNSLAGKILNQLQERPTNLEGWYEAAIQYNEQYKYYEAIQKLKRF</sequence>
<evidence type="ECO:0000256" key="1">
    <source>
        <dbReference type="SAM" id="MobiDB-lite"/>
    </source>
</evidence>
<dbReference type="HOGENOM" id="CLU_000384_30_4_1"/>
<accession>V2W7B7</accession>